<dbReference type="InterPro" id="IPR046801">
    <property type="entry name" value="OpcA_G6PD_N"/>
</dbReference>
<dbReference type="Pfam" id="PF10128">
    <property type="entry name" value="OpcA_G6PD_assem"/>
    <property type="match status" value="1"/>
</dbReference>
<dbReference type="Proteomes" id="UP001596122">
    <property type="component" value="Unassembled WGS sequence"/>
</dbReference>
<dbReference type="InterPro" id="IPR046802">
    <property type="entry name" value="OpcA_G6PD_C"/>
</dbReference>
<feature type="domain" description="Glucose-6-phosphate dehydrogenase assembly protein OpcA N-terminal" evidence="1">
    <location>
        <begin position="51"/>
        <end position="160"/>
    </location>
</feature>
<reference evidence="4" key="1">
    <citation type="journal article" date="2019" name="Int. J. Syst. Evol. Microbiol.">
        <title>The Global Catalogue of Microorganisms (GCM) 10K type strain sequencing project: providing services to taxonomists for standard genome sequencing and annotation.</title>
        <authorList>
            <consortium name="The Broad Institute Genomics Platform"/>
            <consortium name="The Broad Institute Genome Sequencing Center for Infectious Disease"/>
            <person name="Wu L."/>
            <person name="Ma J."/>
        </authorList>
    </citation>
    <scope>NUCLEOTIDE SEQUENCE [LARGE SCALE GENOMIC DNA]</scope>
    <source>
        <strain evidence="4">CCUG 43114</strain>
    </source>
</reference>
<dbReference type="NCBIfam" id="TIGR00534">
    <property type="entry name" value="OpcA"/>
    <property type="match status" value="1"/>
</dbReference>
<gene>
    <name evidence="3" type="primary">opcA</name>
    <name evidence="3" type="ORF">ACFPJ6_02180</name>
</gene>
<dbReference type="Pfam" id="PF20171">
    <property type="entry name" value="OpcA_G6PD_C"/>
    <property type="match status" value="1"/>
</dbReference>
<dbReference type="PANTHER" id="PTHR38658:SF1">
    <property type="entry name" value="OXPP CYCLE PROTEIN OPCA-RELATED"/>
    <property type="match status" value="1"/>
</dbReference>
<name>A0ABW0GIA3_9MICO</name>
<protein>
    <submittedName>
        <fullName evidence="3">Glucose-6-phosphate dehydrogenase assembly protein OpcA</fullName>
    </submittedName>
</protein>
<dbReference type="PANTHER" id="PTHR38658">
    <property type="entry name" value="OXPP CYCLE PROTEIN OPCA-RELATED"/>
    <property type="match status" value="1"/>
</dbReference>
<feature type="domain" description="Glucose-6-phosphate dehydrogenase assembly protein OpcA C-terminal" evidence="2">
    <location>
        <begin position="166"/>
        <end position="296"/>
    </location>
</feature>
<keyword evidence="4" id="KW-1185">Reference proteome</keyword>
<dbReference type="EMBL" id="JBHSLD010000004">
    <property type="protein sequence ID" value="MFC5379588.1"/>
    <property type="molecule type" value="Genomic_DNA"/>
</dbReference>
<evidence type="ECO:0000313" key="4">
    <source>
        <dbReference type="Proteomes" id="UP001596122"/>
    </source>
</evidence>
<sequence length="311" mass="32583">MIVDLPGTTTSAINRRLVDLRADAGAVALGRVLTLAVLVDADRAEDAIRAATDASREHPSRVLVVVRGDRSGETGLDAQIRVGGDAGAGEVVVLGLRGELADQASAVVVPLLLPDAPIVAWWPGDAPEQPAEDAVGRLAQRRITDAAACRDPLAALATRAARYSDGDTDMAWTRTTRWRALLAAALDLPPHEQVEHATVRGAADSPSTDLLAAWLGLRLDCPVERLTAGDAGAGLHSVELERAAGTIRLARPSGSTAVLSQPGEPDHRLGLPRRGLAECLAEELRRLDPDVVYGEVVRRLRDGADAPAGAA</sequence>
<dbReference type="InterPro" id="IPR004555">
    <property type="entry name" value="G6PDH_assembly_OpcA"/>
</dbReference>
<proteinExistence type="predicted"/>
<accession>A0ABW0GIA3</accession>
<evidence type="ECO:0000259" key="2">
    <source>
        <dbReference type="Pfam" id="PF20171"/>
    </source>
</evidence>
<evidence type="ECO:0000313" key="3">
    <source>
        <dbReference type="EMBL" id="MFC5379588.1"/>
    </source>
</evidence>
<comment type="caution">
    <text evidence="3">The sequence shown here is derived from an EMBL/GenBank/DDBJ whole genome shotgun (WGS) entry which is preliminary data.</text>
</comment>
<organism evidence="3 4">
    <name type="scientific">Aquipuribacter nitratireducens</name>
    <dbReference type="NCBI Taxonomy" id="650104"/>
    <lineage>
        <taxon>Bacteria</taxon>
        <taxon>Bacillati</taxon>
        <taxon>Actinomycetota</taxon>
        <taxon>Actinomycetes</taxon>
        <taxon>Micrococcales</taxon>
        <taxon>Intrasporangiaceae</taxon>
        <taxon>Aquipuribacter</taxon>
    </lineage>
</organism>
<dbReference type="RefSeq" id="WP_340268751.1">
    <property type="nucleotide sequence ID" value="NZ_JBBEOG010000003.1"/>
</dbReference>
<evidence type="ECO:0000259" key="1">
    <source>
        <dbReference type="Pfam" id="PF10128"/>
    </source>
</evidence>